<sequence>MKQRNQSPKNLQILQKQLDIQSQRFRQAYSSGDYHTALDAASKAHRLIPNNIKPLSDMATTYTYLEQWDNAIKTAQKILRLEPNHLNSLDILAHAYGAKRDWQKAGLYGHQALTLRDQQISQKIHKLPDLATAFMDRDTAPKQNLISFSLFGNRSEYIETAVINAQIVAKIYPTWQCRFYVDDSVPNEAITRLSNTHSQVVKVTPEQSKLPGTMWRFLAMDDENVGYVLFRDVDSVISHREASTVKEWLESKKCFHTIRDSGSHTELILAGLWGAKAGSVPNIFQLMKDYLQKNTKITRHTDQYFLRESVWQYVRQDLYSSDRIFDFMNAHPITDIGFDYEKTHIGCDEGNAIFTLTSTDLNVGDKVSWQLISQIDPCLNIDLSHNLRGEQLICQYEALIEKTGILTGKIPRIYAQGIPTKQSRIIFKKV</sequence>
<dbReference type="EMBL" id="MLAG01000004">
    <property type="protein sequence ID" value="OOF84139.1"/>
    <property type="molecule type" value="Genomic_DNA"/>
</dbReference>
<dbReference type="PROSITE" id="PS50005">
    <property type="entry name" value="TPR"/>
    <property type="match status" value="1"/>
</dbReference>
<dbReference type="SUPFAM" id="SSF48452">
    <property type="entry name" value="TPR-like"/>
    <property type="match status" value="1"/>
</dbReference>
<reference evidence="2 3" key="1">
    <citation type="submission" date="2016-10" db="EMBL/GenBank/DDBJ databases">
        <title>Rodentibacter gen. nov. and new species.</title>
        <authorList>
            <person name="Christensen H."/>
        </authorList>
    </citation>
    <scope>NUCLEOTIDE SEQUENCE [LARGE SCALE GENOMIC DNA]</scope>
    <source>
        <strain evidence="2 3">Ac81</strain>
    </source>
</reference>
<feature type="repeat" description="TPR" evidence="1">
    <location>
        <begin position="52"/>
        <end position="85"/>
    </location>
</feature>
<organism evidence="2 3">
    <name type="scientific">Rodentibacter ratti</name>
    <dbReference type="NCBI Taxonomy" id="1906745"/>
    <lineage>
        <taxon>Bacteria</taxon>
        <taxon>Pseudomonadati</taxon>
        <taxon>Pseudomonadota</taxon>
        <taxon>Gammaproteobacteria</taxon>
        <taxon>Pasteurellales</taxon>
        <taxon>Pasteurellaceae</taxon>
        <taxon>Rodentibacter</taxon>
    </lineage>
</organism>
<keyword evidence="3" id="KW-1185">Reference proteome</keyword>
<dbReference type="Proteomes" id="UP000188573">
    <property type="component" value="Unassembled WGS sequence"/>
</dbReference>
<dbReference type="Gene3D" id="1.25.40.10">
    <property type="entry name" value="Tetratricopeptide repeat domain"/>
    <property type="match status" value="1"/>
</dbReference>
<dbReference type="InterPro" id="IPR011990">
    <property type="entry name" value="TPR-like_helical_dom_sf"/>
</dbReference>
<dbReference type="InterPro" id="IPR019734">
    <property type="entry name" value="TPR_rpt"/>
</dbReference>
<name>A0A1V3L2H7_9PAST</name>
<dbReference type="SMART" id="SM00028">
    <property type="entry name" value="TPR"/>
    <property type="match status" value="3"/>
</dbReference>
<proteinExistence type="predicted"/>
<evidence type="ECO:0000313" key="3">
    <source>
        <dbReference type="Proteomes" id="UP000188573"/>
    </source>
</evidence>
<accession>A0A1V3L2H7</accession>
<protein>
    <submittedName>
        <fullName evidence="2">Uncharacterized protein</fullName>
    </submittedName>
</protein>
<gene>
    <name evidence="2" type="ORF">BKG92_01135</name>
</gene>
<comment type="caution">
    <text evidence="2">The sequence shown here is derived from an EMBL/GenBank/DDBJ whole genome shotgun (WGS) entry which is preliminary data.</text>
</comment>
<evidence type="ECO:0000256" key="1">
    <source>
        <dbReference type="PROSITE-ProRule" id="PRU00339"/>
    </source>
</evidence>
<dbReference type="AlphaFoldDB" id="A0A1V3L2H7"/>
<evidence type="ECO:0000313" key="2">
    <source>
        <dbReference type="EMBL" id="OOF84139.1"/>
    </source>
</evidence>
<keyword evidence="1" id="KW-0802">TPR repeat</keyword>